<dbReference type="NCBIfam" id="TIGR04183">
    <property type="entry name" value="Por_Secre_tail"/>
    <property type="match status" value="1"/>
</dbReference>
<evidence type="ECO:0000313" key="5">
    <source>
        <dbReference type="Proteomes" id="UP000032229"/>
    </source>
</evidence>
<organism evidence="4 5">
    <name type="scientific">Siansivirga zeaxanthinifaciens CC-SAMT-1</name>
    <dbReference type="NCBI Taxonomy" id="1454006"/>
    <lineage>
        <taxon>Bacteria</taxon>
        <taxon>Pseudomonadati</taxon>
        <taxon>Bacteroidota</taxon>
        <taxon>Flavobacteriia</taxon>
        <taxon>Flavobacteriales</taxon>
        <taxon>Flavobacteriaceae</taxon>
        <taxon>Siansivirga</taxon>
    </lineage>
</organism>
<dbReference type="RefSeq" id="WP_044639239.1">
    <property type="nucleotide sequence ID" value="NZ_CP007202.1"/>
</dbReference>
<feature type="domain" description="Secretion system C-terminal sorting" evidence="2">
    <location>
        <begin position="176"/>
        <end position="248"/>
    </location>
</feature>
<dbReference type="InterPro" id="IPR035992">
    <property type="entry name" value="Ricin_B-like_lectins"/>
</dbReference>
<feature type="domain" description="Endo-acting ulvan lyase beta-trefoil" evidence="3">
    <location>
        <begin position="18"/>
        <end position="152"/>
    </location>
</feature>
<dbReference type="EMBL" id="CP007202">
    <property type="protein sequence ID" value="AJR04983.1"/>
    <property type="molecule type" value="Genomic_DNA"/>
</dbReference>
<evidence type="ECO:0000256" key="1">
    <source>
        <dbReference type="ARBA" id="ARBA00022729"/>
    </source>
</evidence>
<dbReference type="SUPFAM" id="SSF50370">
    <property type="entry name" value="Ricin B-like lectins"/>
    <property type="match status" value="1"/>
</dbReference>
<dbReference type="Gene3D" id="2.80.10.50">
    <property type="match status" value="1"/>
</dbReference>
<accession>A0A0C5WD32</accession>
<dbReference type="STRING" id="1454006.AW14_13620"/>
<gene>
    <name evidence="4" type="ORF">AW14_13620</name>
</gene>
<dbReference type="HOGENOM" id="CLU_1115179_0_0_10"/>
<evidence type="ECO:0008006" key="6">
    <source>
        <dbReference type="Google" id="ProtNLM"/>
    </source>
</evidence>
<dbReference type="Proteomes" id="UP000032229">
    <property type="component" value="Chromosome"/>
</dbReference>
<dbReference type="KEGG" id="sze:AW14_13620"/>
<dbReference type="CDD" id="cd00161">
    <property type="entry name" value="beta-trefoil_Ricin-like"/>
    <property type="match status" value="1"/>
</dbReference>
<keyword evidence="1" id="KW-0732">Signal</keyword>
<dbReference type="InterPro" id="IPR057036">
    <property type="entry name" value="Beta-tre_PLH30"/>
</dbReference>
<dbReference type="Pfam" id="PF18962">
    <property type="entry name" value="Por_Secre_tail"/>
    <property type="match status" value="1"/>
</dbReference>
<name>A0A0C5WD32_9FLAO</name>
<dbReference type="Pfam" id="PF24208">
    <property type="entry name" value="Beta-tre_PLH30"/>
    <property type="match status" value="1"/>
</dbReference>
<protein>
    <recommendedName>
        <fullName evidence="6">Secretion system C-terminal sorting domain-containing protein</fullName>
    </recommendedName>
</protein>
<evidence type="ECO:0000259" key="3">
    <source>
        <dbReference type="Pfam" id="PF24208"/>
    </source>
</evidence>
<dbReference type="AlphaFoldDB" id="A0A0C5WD32"/>
<dbReference type="InterPro" id="IPR026444">
    <property type="entry name" value="Secre_tail"/>
</dbReference>
<keyword evidence="5" id="KW-1185">Reference proteome</keyword>
<proteinExistence type="predicted"/>
<reference evidence="4 5" key="1">
    <citation type="submission" date="2014-02" db="EMBL/GenBank/DDBJ databases">
        <authorList>
            <person name="Young C.-C."/>
            <person name="Hameed A."/>
            <person name="Huang H.-C."/>
            <person name="Shahina M."/>
        </authorList>
    </citation>
    <scope>NUCLEOTIDE SEQUENCE [LARGE SCALE GENOMIC DNA]</scope>
    <source>
        <strain evidence="4 5">CC-SAMT-1</strain>
    </source>
</reference>
<evidence type="ECO:0000259" key="2">
    <source>
        <dbReference type="Pfam" id="PF18962"/>
    </source>
</evidence>
<sequence>MKITNGQGGGGAGAEGVYELVNVATGKYLGAASSAQPVVMHDVGEGIDRKWVFVKTNVDGVDYYNIDSQDSGILRATGGSFAAGAYLVVSTTKEAPAIDTDKLWTVHYNNTDDTFRFEAKNSGRFLYHQTDGNCYNLIEIDDFEENDPRSKWQVFGSGGPLLSVKNNNLKITSIKIYPNPAKDSFTITFDNFTNAKVLIYDILGKVMFENSTKTGRMEVKNNVKLNSGMYLVKILADGNKVYHKKLVIK</sequence>
<dbReference type="OrthoDB" id="9811934at2"/>
<evidence type="ECO:0000313" key="4">
    <source>
        <dbReference type="EMBL" id="AJR04983.1"/>
    </source>
</evidence>